<organism evidence="7 8">
    <name type="scientific">Acidisoma cellulosilyticum</name>
    <dbReference type="NCBI Taxonomy" id="2802395"/>
    <lineage>
        <taxon>Bacteria</taxon>
        <taxon>Pseudomonadati</taxon>
        <taxon>Pseudomonadota</taxon>
        <taxon>Alphaproteobacteria</taxon>
        <taxon>Acetobacterales</taxon>
        <taxon>Acidocellaceae</taxon>
        <taxon>Acidisoma</taxon>
    </lineage>
</organism>
<name>A0A963Z8G3_9PROT</name>
<evidence type="ECO:0000256" key="5">
    <source>
        <dbReference type="ARBA" id="ARBA00022840"/>
    </source>
</evidence>
<keyword evidence="5 7" id="KW-0067">ATP-binding</keyword>
<keyword evidence="3" id="KW-0813">Transport</keyword>
<evidence type="ECO:0000256" key="2">
    <source>
        <dbReference type="ARBA" id="ARBA00005417"/>
    </source>
</evidence>
<sequence length="330" mass="36051">MPVTSETSVEVRDLTMSFGSGGAGRRPTMVQVLHDLTFDIGSAETLGLVGESGSGKSTVGRILVGLLKPTGGSVRLFGRSVTGADRAANFAAVRSRVQFVFQDPHAALNPRIRVGHSIAEPIDIAGKHSRRDRDDRVRQLLELVGLPRDSADRFPHEFSGGQRQRIVIARALSLSPDFVVCDEPVSALDVSMQAQIVNLLMDLQDRFGLSYLFIAHDMTVVRAIARRVAVMYAGSIVEIARNADLYADPLHPYTRALLDAMPRPDPTRIRPRTIPGEVPSLLAPPSGCRFHTRCPHVMPRCRDESPRLLEIAPGRQVACHLFTAAETTEP</sequence>
<comment type="similarity">
    <text evidence="2">Belongs to the ABC transporter superfamily.</text>
</comment>
<evidence type="ECO:0000256" key="1">
    <source>
        <dbReference type="ARBA" id="ARBA00004417"/>
    </source>
</evidence>
<dbReference type="GO" id="GO:0005886">
    <property type="term" value="C:plasma membrane"/>
    <property type="evidence" value="ECO:0007669"/>
    <property type="project" value="UniProtKB-SubCell"/>
</dbReference>
<gene>
    <name evidence="7" type="ORF">ACELLULO517_26355</name>
</gene>
<dbReference type="EMBL" id="JAESVA010000016">
    <property type="protein sequence ID" value="MCB8883797.1"/>
    <property type="molecule type" value="Genomic_DNA"/>
</dbReference>
<dbReference type="AlphaFoldDB" id="A0A963Z8G3"/>
<evidence type="ECO:0000256" key="3">
    <source>
        <dbReference type="ARBA" id="ARBA00022448"/>
    </source>
</evidence>
<keyword evidence="4" id="KW-0547">Nucleotide-binding</keyword>
<dbReference type="GO" id="GO:0055085">
    <property type="term" value="P:transmembrane transport"/>
    <property type="evidence" value="ECO:0007669"/>
    <property type="project" value="UniProtKB-ARBA"/>
</dbReference>
<dbReference type="PANTHER" id="PTHR43776:SF7">
    <property type="entry name" value="D,D-DIPEPTIDE TRANSPORT ATP-BINDING PROTEIN DDPF-RELATED"/>
    <property type="match status" value="1"/>
</dbReference>
<dbReference type="InterPro" id="IPR013563">
    <property type="entry name" value="Oligopep_ABC_C"/>
</dbReference>
<dbReference type="PROSITE" id="PS00211">
    <property type="entry name" value="ABC_TRANSPORTER_1"/>
    <property type="match status" value="1"/>
</dbReference>
<dbReference type="GO" id="GO:0015833">
    <property type="term" value="P:peptide transport"/>
    <property type="evidence" value="ECO:0007669"/>
    <property type="project" value="InterPro"/>
</dbReference>
<comment type="caution">
    <text evidence="7">The sequence shown here is derived from an EMBL/GenBank/DDBJ whole genome shotgun (WGS) entry which is preliminary data.</text>
</comment>
<dbReference type="InterPro" id="IPR003439">
    <property type="entry name" value="ABC_transporter-like_ATP-bd"/>
</dbReference>
<dbReference type="InterPro" id="IPR003593">
    <property type="entry name" value="AAA+_ATPase"/>
</dbReference>
<dbReference type="CDD" id="cd03257">
    <property type="entry name" value="ABC_NikE_OppD_transporters"/>
    <property type="match status" value="1"/>
</dbReference>
<dbReference type="NCBIfam" id="TIGR01727">
    <property type="entry name" value="oligo_HPY"/>
    <property type="match status" value="1"/>
</dbReference>
<dbReference type="SUPFAM" id="SSF52540">
    <property type="entry name" value="P-loop containing nucleoside triphosphate hydrolases"/>
    <property type="match status" value="1"/>
</dbReference>
<feature type="domain" description="ABC transporter" evidence="6">
    <location>
        <begin position="9"/>
        <end position="258"/>
    </location>
</feature>
<dbReference type="GO" id="GO:0016887">
    <property type="term" value="F:ATP hydrolysis activity"/>
    <property type="evidence" value="ECO:0007669"/>
    <property type="project" value="InterPro"/>
</dbReference>
<dbReference type="Proteomes" id="UP000721844">
    <property type="component" value="Unassembled WGS sequence"/>
</dbReference>
<comment type="subcellular location">
    <subcellularLocation>
        <location evidence="1">Cell inner membrane</location>
        <topology evidence="1">Peripheral membrane protein</topology>
    </subcellularLocation>
</comment>
<keyword evidence="8" id="KW-1185">Reference proteome</keyword>
<dbReference type="Pfam" id="PF08352">
    <property type="entry name" value="oligo_HPY"/>
    <property type="match status" value="1"/>
</dbReference>
<dbReference type="Gene3D" id="3.40.50.300">
    <property type="entry name" value="P-loop containing nucleotide triphosphate hydrolases"/>
    <property type="match status" value="1"/>
</dbReference>
<dbReference type="InterPro" id="IPR027417">
    <property type="entry name" value="P-loop_NTPase"/>
</dbReference>
<dbReference type="InterPro" id="IPR050319">
    <property type="entry name" value="ABC_transp_ATP-bind"/>
</dbReference>
<dbReference type="SMART" id="SM00382">
    <property type="entry name" value="AAA"/>
    <property type="match status" value="1"/>
</dbReference>
<dbReference type="PANTHER" id="PTHR43776">
    <property type="entry name" value="TRANSPORT ATP-BINDING PROTEIN"/>
    <property type="match status" value="1"/>
</dbReference>
<evidence type="ECO:0000259" key="6">
    <source>
        <dbReference type="PROSITE" id="PS50893"/>
    </source>
</evidence>
<protein>
    <submittedName>
        <fullName evidence="7">ABC transporter ATP-binding protein</fullName>
    </submittedName>
</protein>
<dbReference type="GO" id="GO:0005524">
    <property type="term" value="F:ATP binding"/>
    <property type="evidence" value="ECO:0007669"/>
    <property type="project" value="UniProtKB-KW"/>
</dbReference>
<evidence type="ECO:0000313" key="7">
    <source>
        <dbReference type="EMBL" id="MCB8883797.1"/>
    </source>
</evidence>
<accession>A0A963Z8G3</accession>
<evidence type="ECO:0000256" key="4">
    <source>
        <dbReference type="ARBA" id="ARBA00022741"/>
    </source>
</evidence>
<evidence type="ECO:0000313" key="8">
    <source>
        <dbReference type="Proteomes" id="UP000721844"/>
    </source>
</evidence>
<reference evidence="7 8" key="1">
    <citation type="journal article" date="2021" name="Microorganisms">
        <title>Acidisoma silvae sp. nov. and Acidisomacellulosilytica sp. nov., Two Acidophilic Bacteria Isolated from Decaying Wood, Hydrolyzing Cellulose and Producing Poly-3-hydroxybutyrate.</title>
        <authorList>
            <person name="Mieszkin S."/>
            <person name="Pouder E."/>
            <person name="Uroz S."/>
            <person name="Simon-Colin C."/>
            <person name="Alain K."/>
        </authorList>
    </citation>
    <scope>NUCLEOTIDE SEQUENCE [LARGE SCALE GENOMIC DNA]</scope>
    <source>
        <strain evidence="7 8">HW T5.17</strain>
    </source>
</reference>
<dbReference type="PROSITE" id="PS50893">
    <property type="entry name" value="ABC_TRANSPORTER_2"/>
    <property type="match status" value="1"/>
</dbReference>
<dbReference type="InterPro" id="IPR017871">
    <property type="entry name" value="ABC_transporter-like_CS"/>
</dbReference>
<dbReference type="Pfam" id="PF00005">
    <property type="entry name" value="ABC_tran"/>
    <property type="match status" value="1"/>
</dbReference>
<proteinExistence type="inferred from homology"/>
<dbReference type="FunFam" id="3.40.50.300:FF:000016">
    <property type="entry name" value="Oligopeptide ABC transporter ATP-binding component"/>
    <property type="match status" value="1"/>
</dbReference>